<protein>
    <recommendedName>
        <fullName evidence="8">carboxylesterase</fullName>
        <ecNumber evidence="8">3.1.1.1</ecNumber>
    </recommendedName>
</protein>
<evidence type="ECO:0000256" key="4">
    <source>
        <dbReference type="ARBA" id="ARBA00022487"/>
    </source>
</evidence>
<evidence type="ECO:0000256" key="5">
    <source>
        <dbReference type="ARBA" id="ARBA00022525"/>
    </source>
</evidence>
<dbReference type="PANTHER" id="PTHR43142">
    <property type="entry name" value="CARBOXYLIC ESTER HYDROLASE"/>
    <property type="match status" value="1"/>
</dbReference>
<evidence type="ECO:0000256" key="1">
    <source>
        <dbReference type="ARBA" id="ARBA00004613"/>
    </source>
</evidence>
<evidence type="ECO:0000256" key="7">
    <source>
        <dbReference type="ARBA" id="ARBA00023180"/>
    </source>
</evidence>
<dbReference type="EMBL" id="CVRI01000047">
    <property type="protein sequence ID" value="CRK97185.1"/>
    <property type="molecule type" value="Genomic_DNA"/>
</dbReference>
<dbReference type="InterPro" id="IPR029058">
    <property type="entry name" value="AB_hydrolase_fold"/>
</dbReference>
<comment type="similarity">
    <text evidence="3">Belongs to the PBP/GOBP family.</text>
</comment>
<comment type="subcellular location">
    <subcellularLocation>
        <location evidence="1">Secreted</location>
    </subcellularLocation>
</comment>
<keyword evidence="5" id="KW-0964">Secreted</keyword>
<name>A0A1J1IFF3_9DIPT</name>
<gene>
    <name evidence="11" type="primary">similar to Esterase B1</name>
    <name evidence="11" type="ORF">CLUMA_CG010582</name>
</gene>
<evidence type="ECO:0000256" key="9">
    <source>
        <dbReference type="SAM" id="SignalP"/>
    </source>
</evidence>
<reference evidence="11 12" key="1">
    <citation type="submission" date="2015-04" db="EMBL/GenBank/DDBJ databases">
        <authorList>
            <person name="Syromyatnikov M.Y."/>
            <person name="Popov V.N."/>
        </authorList>
    </citation>
    <scope>NUCLEOTIDE SEQUENCE [LARGE SCALE GENOMIC DNA]</scope>
</reference>
<dbReference type="Pfam" id="PF01395">
    <property type="entry name" value="PBP_GOBP"/>
    <property type="match status" value="2"/>
</dbReference>
<dbReference type="InterPro" id="IPR006170">
    <property type="entry name" value="PBP/GOBP"/>
</dbReference>
<evidence type="ECO:0000256" key="8">
    <source>
        <dbReference type="ARBA" id="ARBA00039155"/>
    </source>
</evidence>
<dbReference type="SUPFAM" id="SSF53474">
    <property type="entry name" value="alpha/beta-Hydrolases"/>
    <property type="match status" value="1"/>
</dbReference>
<dbReference type="GO" id="GO:0005549">
    <property type="term" value="F:odorant binding"/>
    <property type="evidence" value="ECO:0007669"/>
    <property type="project" value="InterPro"/>
</dbReference>
<keyword evidence="12" id="KW-1185">Reference proteome</keyword>
<evidence type="ECO:0000256" key="6">
    <source>
        <dbReference type="ARBA" id="ARBA00022801"/>
    </source>
</evidence>
<evidence type="ECO:0000313" key="12">
    <source>
        <dbReference type="Proteomes" id="UP000183832"/>
    </source>
</evidence>
<dbReference type="SMART" id="SM00708">
    <property type="entry name" value="PhBP"/>
    <property type="match status" value="2"/>
</dbReference>
<dbReference type="Gene3D" id="3.40.50.1820">
    <property type="entry name" value="alpha/beta hydrolase"/>
    <property type="match status" value="1"/>
</dbReference>
<dbReference type="InterPro" id="IPR036728">
    <property type="entry name" value="PBP_GOBP_sf"/>
</dbReference>
<feature type="domain" description="Carboxylesterase type B" evidence="10">
    <location>
        <begin position="124"/>
        <end position="635"/>
    </location>
</feature>
<dbReference type="Pfam" id="PF00135">
    <property type="entry name" value="COesterase"/>
    <property type="match status" value="1"/>
</dbReference>
<accession>A0A1J1IFF3</accession>
<evidence type="ECO:0000259" key="10">
    <source>
        <dbReference type="Pfam" id="PF00135"/>
    </source>
</evidence>
<organism evidence="11 12">
    <name type="scientific">Clunio marinus</name>
    <dbReference type="NCBI Taxonomy" id="568069"/>
    <lineage>
        <taxon>Eukaryota</taxon>
        <taxon>Metazoa</taxon>
        <taxon>Ecdysozoa</taxon>
        <taxon>Arthropoda</taxon>
        <taxon>Hexapoda</taxon>
        <taxon>Insecta</taxon>
        <taxon>Pterygota</taxon>
        <taxon>Neoptera</taxon>
        <taxon>Endopterygota</taxon>
        <taxon>Diptera</taxon>
        <taxon>Nematocera</taxon>
        <taxon>Chironomoidea</taxon>
        <taxon>Chironomidae</taxon>
        <taxon>Clunio</taxon>
    </lineage>
</organism>
<keyword evidence="7" id="KW-0325">Glycoprotein</keyword>
<keyword evidence="4" id="KW-0719">Serine esterase</keyword>
<evidence type="ECO:0000313" key="11">
    <source>
        <dbReference type="EMBL" id="CRK97185.1"/>
    </source>
</evidence>
<sequence>MKFISVLVVFMCAAYAKGDKDMMMKIIETCKGVTGASDADIARFITHAPPETNEQKCLFACFLTSLNVIKDGKPVEESFIEMIKTVTGGDAEKMKIAADVFAKCSGLVAGKDPCDDAVNFVEFSVVETVYGPLKGRKLKSVLNTEYLSFRGIPYMKPPLGKLRFREAHTPNNWKDPFDATEEGPSYCAVNFMTGEKEGQENAGTINVYTRNTKPEKLYPVMIWVHGGGFNKGSSQTDLYQPDYLLEKNVVFVSFNYRLGAFGFLSFDDPKLEVPGNVGLKDQVLALKWVKENIEKFGGDPKQCTIFGESAGGACVHYLTITKQTEGLFQRAIIMSGSVMNKTWSFANRDKRAERLARILGWKGKSGKDREVLEFLENVPAFELVDASETLMSDEDIFGYGKLVPFSPVIEPYETENCVIDKEPLEMAREAWTNKIDVVIMGASFEGLLRNHVDEVKVAEFLKNPSFFAPLTDLGLKSNEDKAIELGTKIKQLYYEEGLEPSKETHEQYLRFCSDFHFWHGLHRLVQSRNAFASGKTYLLRFDVDAKFNMFKALKKAEKFKGACHADDLFYLFATKYNDKPAVDSKEYETIMRIVGMFTSFAIKGDVNCKEVGDVEIKPYDGSYPPKCFNITENEVKEIDHPDGDKFLIWDIVYETQEIHSGSEYDMVEKLFGDITSKCKGIENATDEDVAFMFVEDDSWPETYQGKCFIDCFFEEIGIFKNHKFHKRGFLTTVLMIADIDDDESVEIEKLGDMIKTINKECGATTHADRCENALDFAKCCYHIFEHEFNDDSNEVDAVKE</sequence>
<evidence type="ECO:0000256" key="3">
    <source>
        <dbReference type="ARBA" id="ARBA00008098"/>
    </source>
</evidence>
<dbReference type="OrthoDB" id="19653at2759"/>
<dbReference type="Proteomes" id="UP000183832">
    <property type="component" value="Unassembled WGS sequence"/>
</dbReference>
<feature type="chain" id="PRO_5012520601" description="carboxylesterase" evidence="9">
    <location>
        <begin position="19"/>
        <end position="800"/>
    </location>
</feature>
<dbReference type="AlphaFoldDB" id="A0A1J1IFF3"/>
<keyword evidence="9" id="KW-0732">Signal</keyword>
<dbReference type="GO" id="GO:0005576">
    <property type="term" value="C:extracellular region"/>
    <property type="evidence" value="ECO:0007669"/>
    <property type="project" value="UniProtKB-SubCell"/>
</dbReference>
<dbReference type="STRING" id="568069.A0A1J1IFF3"/>
<dbReference type="EC" id="3.1.1.1" evidence="8"/>
<dbReference type="CDD" id="cd23992">
    <property type="entry name" value="PBP_GOBP"/>
    <property type="match status" value="2"/>
</dbReference>
<comment type="similarity">
    <text evidence="2">Belongs to the type-B carboxylesterase/lipase family.</text>
</comment>
<proteinExistence type="inferred from homology"/>
<dbReference type="InterPro" id="IPR002018">
    <property type="entry name" value="CarbesteraseB"/>
</dbReference>
<dbReference type="SUPFAM" id="SSF47565">
    <property type="entry name" value="Insect pheromone/odorant-binding proteins"/>
    <property type="match status" value="2"/>
</dbReference>
<dbReference type="GO" id="GO:0106435">
    <property type="term" value="F:carboxylesterase activity"/>
    <property type="evidence" value="ECO:0007669"/>
    <property type="project" value="UniProtKB-EC"/>
</dbReference>
<feature type="signal peptide" evidence="9">
    <location>
        <begin position="1"/>
        <end position="18"/>
    </location>
</feature>
<dbReference type="PANTHER" id="PTHR43142:SF1">
    <property type="entry name" value="CARBOXYLIC ESTER HYDROLASE"/>
    <property type="match status" value="1"/>
</dbReference>
<keyword evidence="6" id="KW-0378">Hydrolase</keyword>
<evidence type="ECO:0000256" key="2">
    <source>
        <dbReference type="ARBA" id="ARBA00005964"/>
    </source>
</evidence>
<dbReference type="Gene3D" id="1.10.238.20">
    <property type="entry name" value="Pheromone/general odorant binding protein domain"/>
    <property type="match status" value="2"/>
</dbReference>